<organism evidence="3 4">
    <name type="scientific">Ectopseudomonas mendocina</name>
    <name type="common">Pseudomonas mendocina</name>
    <dbReference type="NCBI Taxonomy" id="300"/>
    <lineage>
        <taxon>Bacteria</taxon>
        <taxon>Pseudomonadati</taxon>
        <taxon>Pseudomonadota</taxon>
        <taxon>Gammaproteobacteria</taxon>
        <taxon>Pseudomonadales</taxon>
        <taxon>Pseudomonadaceae</taxon>
        <taxon>Ectopseudomonas</taxon>
    </lineage>
</organism>
<proteinExistence type="predicted"/>
<dbReference type="PIRSF" id="PIRSF014995">
    <property type="entry name" value="UCP014995"/>
    <property type="match status" value="1"/>
</dbReference>
<evidence type="ECO:0000256" key="2">
    <source>
        <dbReference type="SAM" id="SignalP"/>
    </source>
</evidence>
<dbReference type="InterPro" id="IPR014469">
    <property type="entry name" value="DUF2271"/>
</dbReference>
<accession>A0ABZ2RK18</accession>
<dbReference type="Proteomes" id="UP001476583">
    <property type="component" value="Chromosome"/>
</dbReference>
<sequence>MRKCLLPLLVALSTPALAAEVDLSVEIPQLDVAEYHRPYVAIWLERPDQSHVANLAVWYDGKMADREGEKWLKDLRQWWRRSGRALEMPVDGVSGATRKVGTHSLSLSDKDPAFKDLPAGEYRVVVEAVREVGGRELLRVPFQWPVDKAASNSAKGSSELGAIELTLKP</sequence>
<protein>
    <submittedName>
        <fullName evidence="3">DUF2271 domain-containing protein</fullName>
    </submittedName>
</protein>
<feature type="region of interest" description="Disordered" evidence="1">
    <location>
        <begin position="150"/>
        <end position="169"/>
    </location>
</feature>
<keyword evidence="2" id="KW-0732">Signal</keyword>
<name>A0ABZ2RK18_ECTME</name>
<feature type="signal peptide" evidence="2">
    <location>
        <begin position="1"/>
        <end position="18"/>
    </location>
</feature>
<dbReference type="Pfam" id="PF10029">
    <property type="entry name" value="DUF2271"/>
    <property type="match status" value="1"/>
</dbReference>
<dbReference type="EMBL" id="CP148074">
    <property type="protein sequence ID" value="WXL25056.1"/>
    <property type="molecule type" value="Genomic_DNA"/>
</dbReference>
<evidence type="ECO:0000313" key="3">
    <source>
        <dbReference type="EMBL" id="WXL25056.1"/>
    </source>
</evidence>
<gene>
    <name evidence="3" type="ORF">WG219_17370</name>
</gene>
<keyword evidence="4" id="KW-1185">Reference proteome</keyword>
<feature type="chain" id="PRO_5045703081" evidence="2">
    <location>
        <begin position="19"/>
        <end position="169"/>
    </location>
</feature>
<evidence type="ECO:0000256" key="1">
    <source>
        <dbReference type="SAM" id="MobiDB-lite"/>
    </source>
</evidence>
<reference evidence="3 4" key="1">
    <citation type="submission" date="2024-03" db="EMBL/GenBank/DDBJ databases">
        <title>Complete genome of BD2.</title>
        <authorList>
            <person name="Cao G."/>
        </authorList>
    </citation>
    <scope>NUCLEOTIDE SEQUENCE [LARGE SCALE GENOMIC DNA]</scope>
    <source>
        <strain evidence="3 4">BD2</strain>
    </source>
</reference>
<evidence type="ECO:0000313" key="4">
    <source>
        <dbReference type="Proteomes" id="UP001476583"/>
    </source>
</evidence>